<comment type="catalytic activity">
    <reaction evidence="10">
        <text>coproporphyrinogen III + O2 + 2 H(+) = protoporphyrinogen IX + 2 CO2 + 2 H2O</text>
        <dbReference type="Rhea" id="RHEA:18257"/>
        <dbReference type="ChEBI" id="CHEBI:15377"/>
        <dbReference type="ChEBI" id="CHEBI:15378"/>
        <dbReference type="ChEBI" id="CHEBI:15379"/>
        <dbReference type="ChEBI" id="CHEBI:16526"/>
        <dbReference type="ChEBI" id="CHEBI:57307"/>
        <dbReference type="ChEBI" id="CHEBI:57309"/>
        <dbReference type="EC" id="1.3.3.3"/>
    </reaction>
</comment>
<dbReference type="EMBL" id="JNAH01000008">
    <property type="protein sequence ID" value="KGF85645.1"/>
    <property type="molecule type" value="Genomic_DNA"/>
</dbReference>
<protein>
    <recommendedName>
        <fullName evidence="10">Oxygen-dependent coproporphyrinogen-III oxidase</fullName>
        <shortName evidence="10">CPO</shortName>
        <shortName evidence="10">Coprogen oxidase</shortName>
        <shortName evidence="10">Coproporphyrinogenase</shortName>
        <ecNumber evidence="10">1.3.3.3</ecNumber>
    </recommendedName>
</protein>
<feature type="binding site" evidence="10">
    <location>
        <position position="176"/>
    </location>
    <ligand>
        <name>a divalent metal cation</name>
        <dbReference type="ChEBI" id="CHEBI:60240"/>
    </ligand>
</feature>
<dbReference type="PROSITE" id="PS01021">
    <property type="entry name" value="COPROGEN_OXIDASE"/>
    <property type="match status" value="1"/>
</dbReference>
<sequence length="342" mass="39554">MFKEPPKNSREKTKNLLLGLQDKICSGLENVDGKGKFVEESWLRDEGGGGRSRVLKNGSIFEQAGVNFSEVQGKELPQSIISQRPEAKGHEWFATGTSMVLHPKNPYIPTVHLNYRYFEAGPVWWFGGGADLTPFYPYLSDVRNFHREHKKACEKVDKNLHKVFKPWCDEYFFLKHRNESRGIGGIFYDYQDGSGNIYRGNNQNGEASKNSQNIGKSNLDWDNLFSLAENCGQAFLPSYLPIIEKRASKTYTSKEREFQLYRRGRYVEFNLVWDRGTIFGLQTNGRTESILMSLPPLARWEYGYKAIKGSREEFLTSIFTKPQDWLKDKELEKFCKDNDIFD</sequence>
<dbReference type="AlphaFoldDB" id="A0A0A1Z834"/>
<dbReference type="InterPro" id="IPR001260">
    <property type="entry name" value="Coprogen_oxidase_aer"/>
</dbReference>
<feature type="binding site" evidence="10">
    <location>
        <position position="98"/>
    </location>
    <ligand>
        <name>substrate</name>
    </ligand>
</feature>
<dbReference type="PANTHER" id="PTHR10755:SF0">
    <property type="entry name" value="OXYGEN-DEPENDENT COPROPORPHYRINOGEN-III OXIDASE, MITOCHONDRIAL"/>
    <property type="match status" value="1"/>
</dbReference>
<evidence type="ECO:0000256" key="3">
    <source>
        <dbReference type="ARBA" id="ARBA00011738"/>
    </source>
</evidence>
<gene>
    <name evidence="10" type="primary">hemF</name>
    <name evidence="11" type="ORF">EU91_1748</name>
</gene>
<dbReference type="EC" id="1.3.3.3" evidence="10"/>
<evidence type="ECO:0000256" key="1">
    <source>
        <dbReference type="ARBA" id="ARBA00005168"/>
    </source>
</evidence>
<dbReference type="HAMAP" id="MF_00333">
    <property type="entry name" value="Coprogen_oxidas"/>
    <property type="match status" value="1"/>
</dbReference>
<comment type="function">
    <text evidence="10">Involved in the heme and chlorophyll biosynthesis. Catalyzes the aerobic oxidative decarboxylation of propionate groups of rings A and B of coproporphyrinogen-III to yield the vinyl groups in protoporphyrinogen-IX.</text>
</comment>
<name>A0A0A1Z834_PROMR</name>
<dbReference type="OrthoDB" id="9777553at2"/>
<dbReference type="UniPathway" id="UPA00251">
    <property type="reaction ID" value="UER00322"/>
</dbReference>
<dbReference type="STRING" id="59925.EU91_1748"/>
<dbReference type="NCBIfam" id="NF003727">
    <property type="entry name" value="PRK05330.1"/>
    <property type="match status" value="1"/>
</dbReference>
<feature type="binding site" evidence="10">
    <location>
        <position position="112"/>
    </location>
    <ligand>
        <name>a divalent metal cation</name>
        <dbReference type="ChEBI" id="CHEBI:60240"/>
    </ligand>
</feature>
<evidence type="ECO:0000256" key="8">
    <source>
        <dbReference type="ARBA" id="ARBA00023171"/>
    </source>
</evidence>
<comment type="caution">
    <text evidence="11">The sequence shown here is derived from an EMBL/GenBank/DDBJ whole genome shotgun (WGS) entry which is preliminary data.</text>
</comment>
<dbReference type="GO" id="GO:0015995">
    <property type="term" value="P:chlorophyll biosynthetic process"/>
    <property type="evidence" value="ECO:0007669"/>
    <property type="project" value="UniProtKB-UniRule"/>
</dbReference>
<dbReference type="GO" id="GO:0046872">
    <property type="term" value="F:metal ion binding"/>
    <property type="evidence" value="ECO:0007669"/>
    <property type="project" value="UniProtKB-KW"/>
</dbReference>
<comment type="caution">
    <text evidence="10">Lacks conserved residue(s) required for the propagation of feature annotation.</text>
</comment>
<evidence type="ECO:0000256" key="2">
    <source>
        <dbReference type="ARBA" id="ARBA00010644"/>
    </source>
</evidence>
<accession>A0A0A1Z834</accession>
<evidence type="ECO:0000256" key="9">
    <source>
        <dbReference type="ARBA" id="ARBA00023244"/>
    </source>
</evidence>
<evidence type="ECO:0000256" key="4">
    <source>
        <dbReference type="ARBA" id="ARBA00022490"/>
    </source>
</evidence>
<dbReference type="PIRSF" id="PIRSF000166">
    <property type="entry name" value="Coproporphyri_ox"/>
    <property type="match status" value="1"/>
</dbReference>
<evidence type="ECO:0000313" key="11">
    <source>
        <dbReference type="EMBL" id="KGF85645.1"/>
    </source>
</evidence>
<organism evidence="11 12">
    <name type="scientific">Prochlorococcus marinus str. GP2</name>
    <dbReference type="NCBI Taxonomy" id="59925"/>
    <lineage>
        <taxon>Bacteria</taxon>
        <taxon>Bacillati</taxon>
        <taxon>Cyanobacteriota</taxon>
        <taxon>Cyanophyceae</taxon>
        <taxon>Synechococcales</taxon>
        <taxon>Prochlorococcaceae</taxon>
        <taxon>Prochlorococcus</taxon>
    </lineage>
</organism>
<comment type="subunit">
    <text evidence="3 10">Homodimer.</text>
</comment>
<comment type="pathway">
    <text evidence="1 10">Porphyrin-containing compound metabolism; protoporphyrin-IX biosynthesis; protoporphyrinogen-IX from coproporphyrinogen-III (O2 route): step 1/1.</text>
</comment>
<dbReference type="FunFam" id="3.40.1500.10:FF:000007">
    <property type="entry name" value="Oxygen-dependent coproporphyrinogen-III oxidase"/>
    <property type="match status" value="1"/>
</dbReference>
<comment type="subcellular location">
    <subcellularLocation>
        <location evidence="10">Cytoplasm</location>
    </subcellularLocation>
</comment>
<dbReference type="Proteomes" id="UP000030598">
    <property type="component" value="Unassembled WGS sequence"/>
</dbReference>
<keyword evidence="6 10" id="KW-0560">Oxidoreductase</keyword>
<evidence type="ECO:0000256" key="6">
    <source>
        <dbReference type="ARBA" id="ARBA00023002"/>
    </source>
</evidence>
<feature type="binding site" evidence="10">
    <location>
        <position position="146"/>
    </location>
    <ligand>
        <name>a divalent metal cation</name>
        <dbReference type="ChEBI" id="CHEBI:60240"/>
    </ligand>
</feature>
<keyword evidence="7 10" id="KW-0350">Heme biosynthesis</keyword>
<comment type="similarity">
    <text evidence="2 10">Belongs to the aerobic coproporphyrinogen-III oxidase family.</text>
</comment>
<feature type="binding site" evidence="10">
    <location>
        <position position="102"/>
    </location>
    <ligand>
        <name>a divalent metal cation</name>
        <dbReference type="ChEBI" id="CHEBI:60240"/>
    </ligand>
</feature>
<dbReference type="GO" id="GO:0005737">
    <property type="term" value="C:cytoplasm"/>
    <property type="evidence" value="ECO:0007669"/>
    <property type="project" value="UniProtKB-SubCell"/>
</dbReference>
<dbReference type="InterPro" id="IPR018375">
    <property type="entry name" value="Coprogen_oxidase_CS"/>
</dbReference>
<comment type="cofactor">
    <cofactor evidence="10">
        <name>a divalent metal cation</name>
        <dbReference type="ChEBI" id="CHEBI:60240"/>
    </cofactor>
</comment>
<proteinExistence type="inferred from homology"/>
<feature type="site" description="Important for dimerization" evidence="10">
    <location>
        <position position="176"/>
    </location>
</feature>
<dbReference type="SUPFAM" id="SSF102886">
    <property type="entry name" value="Coproporphyrinogen III oxidase"/>
    <property type="match status" value="1"/>
</dbReference>
<evidence type="ECO:0000313" key="12">
    <source>
        <dbReference type="Proteomes" id="UP000030598"/>
    </source>
</evidence>
<keyword evidence="5 10" id="KW-0479">Metal-binding</keyword>
<dbReference type="GO" id="GO:0042803">
    <property type="term" value="F:protein homodimerization activity"/>
    <property type="evidence" value="ECO:0007669"/>
    <property type="project" value="UniProtKB-UniRule"/>
</dbReference>
<feature type="binding site" evidence="10">
    <location>
        <begin position="114"/>
        <end position="116"/>
    </location>
    <ligand>
        <name>substrate</name>
    </ligand>
</feature>
<dbReference type="InterPro" id="IPR036406">
    <property type="entry name" value="Coprogen_oxidase_aer_sf"/>
</dbReference>
<dbReference type="Gene3D" id="3.40.1500.10">
    <property type="entry name" value="Coproporphyrinogen III oxidase, aerobic"/>
    <property type="match status" value="1"/>
</dbReference>
<dbReference type="Pfam" id="PF01218">
    <property type="entry name" value="Coprogen_oxidas"/>
    <property type="match status" value="1"/>
</dbReference>
<evidence type="ECO:0000256" key="5">
    <source>
        <dbReference type="ARBA" id="ARBA00022723"/>
    </source>
</evidence>
<evidence type="ECO:0000256" key="7">
    <source>
        <dbReference type="ARBA" id="ARBA00023133"/>
    </source>
</evidence>
<dbReference type="PRINTS" id="PR00073">
    <property type="entry name" value="COPRGNOXDASE"/>
</dbReference>
<keyword evidence="9 10" id="KW-0627">Porphyrin biosynthesis</keyword>
<keyword evidence="4 10" id="KW-0963">Cytoplasm</keyword>
<keyword evidence="8 10" id="KW-0149">Chlorophyll biosynthesis</keyword>
<dbReference type="eggNOG" id="COG0408">
    <property type="taxonomic scope" value="Bacteria"/>
</dbReference>
<dbReference type="GO" id="GO:0004109">
    <property type="term" value="F:coproporphyrinogen oxidase activity"/>
    <property type="evidence" value="ECO:0007669"/>
    <property type="project" value="UniProtKB-UniRule"/>
</dbReference>
<dbReference type="RefSeq" id="WP_032525094.1">
    <property type="nucleotide sequence ID" value="NZ_CP138934.1"/>
</dbReference>
<feature type="active site" description="Proton donor" evidence="10">
    <location>
        <position position="112"/>
    </location>
</feature>
<feature type="region of interest" description="Important for dimerization" evidence="10">
    <location>
        <begin position="266"/>
        <end position="301"/>
    </location>
</feature>
<dbReference type="PANTHER" id="PTHR10755">
    <property type="entry name" value="COPROPORPHYRINOGEN III OXIDASE, MITOCHONDRIAL"/>
    <property type="match status" value="1"/>
</dbReference>
<reference evidence="12" key="1">
    <citation type="journal article" date="2014" name="Sci. Data">
        <title>Genomes of diverse isolates of the marine cyanobacterium Prochlorococcus.</title>
        <authorList>
            <person name="Biller S."/>
            <person name="Berube P."/>
            <person name="Thompson J."/>
            <person name="Kelly L."/>
            <person name="Roggensack S."/>
            <person name="Awad L."/>
            <person name="Roache-Johnson K."/>
            <person name="Ding H."/>
            <person name="Giovannoni S.J."/>
            <person name="Moore L.R."/>
            <person name="Chisholm S.W."/>
        </authorList>
    </citation>
    <scope>NUCLEOTIDE SEQUENCE [LARGE SCALE GENOMIC DNA]</scope>
    <source>
        <strain evidence="12">GP2</strain>
    </source>
</reference>
<evidence type="ECO:0000256" key="10">
    <source>
        <dbReference type="HAMAP-Rule" id="MF_00333"/>
    </source>
</evidence>
<dbReference type="GO" id="GO:0006782">
    <property type="term" value="P:protoporphyrinogen IX biosynthetic process"/>
    <property type="evidence" value="ECO:0007669"/>
    <property type="project" value="UniProtKB-UniRule"/>
</dbReference>